<dbReference type="EMBL" id="DXGC01000023">
    <property type="protein sequence ID" value="HIW90557.1"/>
    <property type="molecule type" value="Genomic_DNA"/>
</dbReference>
<name>A0A9D1RN19_9CORY</name>
<dbReference type="InterPro" id="IPR018713">
    <property type="entry name" value="MPAB/Lcp_cat_dom"/>
</dbReference>
<dbReference type="Proteomes" id="UP000824190">
    <property type="component" value="Unassembled WGS sequence"/>
</dbReference>
<dbReference type="GO" id="GO:0016491">
    <property type="term" value="F:oxidoreductase activity"/>
    <property type="evidence" value="ECO:0007669"/>
    <property type="project" value="InterPro"/>
</dbReference>
<accession>A0A9D1RN19</accession>
<dbReference type="AlphaFoldDB" id="A0A9D1RN19"/>
<dbReference type="PANTHER" id="PTHR36151:SF3">
    <property type="entry name" value="ER-BOUND OXYGENASE MPAB_MPAB'_RUBBER OXYGENASE CATALYTIC DOMAIN-CONTAINING PROTEIN"/>
    <property type="match status" value="1"/>
</dbReference>
<evidence type="ECO:0000313" key="2">
    <source>
        <dbReference type="EMBL" id="HIW90557.1"/>
    </source>
</evidence>
<comment type="caution">
    <text evidence="2">The sequence shown here is derived from an EMBL/GenBank/DDBJ whole genome shotgun (WGS) entry which is preliminary data.</text>
</comment>
<sequence>FGPGKLSRDEENEYWQQMVTAAKFQPIDPADVPKTRGEVLKYLDDWRQKLSASESAIRNVDHIIDGAETVFTDLPAPIRKVFRPLFRRSIIATYPHWMRPMLGVKQSKVMDQAMFTLWKPLLFTANKMPWLVSWVVSRICPRALRYIKPVYYKEPAESPRVYTPEVARRMFGNPKTPLEQREELLEKRRGGSGQAAYGHNHVDQILEFHTADSEETAKDAIASAESKAS</sequence>
<feature type="domain" description="ER-bound oxygenase mpaB/mpaB'/Rubber oxygenase catalytic" evidence="1">
    <location>
        <begin position="4"/>
        <end position="117"/>
    </location>
</feature>
<dbReference type="PANTHER" id="PTHR36151">
    <property type="entry name" value="BLR2777 PROTEIN"/>
    <property type="match status" value="1"/>
</dbReference>
<gene>
    <name evidence="2" type="ORF">H9870_02700</name>
</gene>
<proteinExistence type="predicted"/>
<protein>
    <submittedName>
        <fullName evidence="2">DUF2236 domain-containing protein</fullName>
    </submittedName>
</protein>
<dbReference type="Pfam" id="PF09995">
    <property type="entry name" value="MPAB_Lcp_cat"/>
    <property type="match status" value="1"/>
</dbReference>
<reference evidence="2" key="2">
    <citation type="submission" date="2021-04" db="EMBL/GenBank/DDBJ databases">
        <authorList>
            <person name="Gilroy R."/>
        </authorList>
    </citation>
    <scope>NUCLEOTIDE SEQUENCE</scope>
    <source>
        <strain evidence="2">CHK32-1732</strain>
    </source>
</reference>
<reference evidence="2" key="1">
    <citation type="journal article" date="2021" name="PeerJ">
        <title>Extensive microbial diversity within the chicken gut microbiome revealed by metagenomics and culture.</title>
        <authorList>
            <person name="Gilroy R."/>
            <person name="Ravi A."/>
            <person name="Getino M."/>
            <person name="Pursley I."/>
            <person name="Horton D.L."/>
            <person name="Alikhan N.F."/>
            <person name="Baker D."/>
            <person name="Gharbi K."/>
            <person name="Hall N."/>
            <person name="Watson M."/>
            <person name="Adriaenssens E.M."/>
            <person name="Foster-Nyarko E."/>
            <person name="Jarju S."/>
            <person name="Secka A."/>
            <person name="Antonio M."/>
            <person name="Oren A."/>
            <person name="Chaudhuri R.R."/>
            <person name="La Ragione R."/>
            <person name="Hildebrand F."/>
            <person name="Pallen M.J."/>
        </authorList>
    </citation>
    <scope>NUCLEOTIDE SEQUENCE</scope>
    <source>
        <strain evidence="2">CHK32-1732</strain>
    </source>
</reference>
<evidence type="ECO:0000313" key="3">
    <source>
        <dbReference type="Proteomes" id="UP000824190"/>
    </source>
</evidence>
<organism evidence="2 3">
    <name type="scientific">Candidatus Corynebacterium avicola</name>
    <dbReference type="NCBI Taxonomy" id="2838527"/>
    <lineage>
        <taxon>Bacteria</taxon>
        <taxon>Bacillati</taxon>
        <taxon>Actinomycetota</taxon>
        <taxon>Actinomycetes</taxon>
        <taxon>Mycobacteriales</taxon>
        <taxon>Corynebacteriaceae</taxon>
        <taxon>Corynebacterium</taxon>
    </lineage>
</organism>
<feature type="non-terminal residue" evidence="2">
    <location>
        <position position="1"/>
    </location>
</feature>
<evidence type="ECO:0000259" key="1">
    <source>
        <dbReference type="Pfam" id="PF09995"/>
    </source>
</evidence>